<keyword evidence="2" id="KW-1185">Reference proteome</keyword>
<accession>A0ABV7M4M2</accession>
<dbReference type="Proteomes" id="UP001595640">
    <property type="component" value="Unassembled WGS sequence"/>
</dbReference>
<name>A0ABV7M4M2_9GAMM</name>
<comment type="caution">
    <text evidence="1">The sequence shown here is derived from an EMBL/GenBank/DDBJ whole genome shotgun (WGS) entry which is preliminary data.</text>
</comment>
<evidence type="ECO:0000313" key="1">
    <source>
        <dbReference type="EMBL" id="MFC3293594.1"/>
    </source>
</evidence>
<dbReference type="RefSeq" id="WP_019017861.1">
    <property type="nucleotide sequence ID" value="NZ_BMXD01000001.1"/>
</dbReference>
<reference evidence="2" key="1">
    <citation type="journal article" date="2019" name="Int. J. Syst. Evol. Microbiol.">
        <title>The Global Catalogue of Microorganisms (GCM) 10K type strain sequencing project: providing services to taxonomists for standard genome sequencing and annotation.</title>
        <authorList>
            <consortium name="The Broad Institute Genomics Platform"/>
            <consortium name="The Broad Institute Genome Sequencing Center for Infectious Disease"/>
            <person name="Wu L."/>
            <person name="Ma J."/>
        </authorList>
    </citation>
    <scope>NUCLEOTIDE SEQUENCE [LARGE SCALE GENOMIC DNA]</scope>
    <source>
        <strain evidence="2">KCTC 12847</strain>
    </source>
</reference>
<gene>
    <name evidence="1" type="ORF">ACFOEI_16175</name>
</gene>
<sequence length="236" mass="27335">MRWMTKARLADQVQAMGLPRRSVDKHLDSGLELRVDPCELLRLISIPKSFPIKSERRKATNVFLWQGDWDLTYADFRTTYRYRFIHDIWTNRSGLEQSEAYVDLNRMLAQGKPFRSHQKGILLNTPEKILQYLSIYIDYMKSMQRIGFDSTQGKDRLGVAIDRHGGIVKLNRGLHRLAMAQVLALEEITVRVRSVHADWWHDVTQGETGEKALERMVNALQECQPVSLELGSPTVR</sequence>
<protein>
    <submittedName>
        <fullName evidence="1">Uncharacterized protein</fullName>
    </submittedName>
</protein>
<proteinExistence type="predicted"/>
<dbReference type="EMBL" id="JBHRUH010000031">
    <property type="protein sequence ID" value="MFC3293594.1"/>
    <property type="molecule type" value="Genomic_DNA"/>
</dbReference>
<organism evidence="1 2">
    <name type="scientific">Modicisalibacter luteus</name>
    <dbReference type="NCBI Taxonomy" id="453962"/>
    <lineage>
        <taxon>Bacteria</taxon>
        <taxon>Pseudomonadati</taxon>
        <taxon>Pseudomonadota</taxon>
        <taxon>Gammaproteobacteria</taxon>
        <taxon>Oceanospirillales</taxon>
        <taxon>Halomonadaceae</taxon>
        <taxon>Modicisalibacter</taxon>
    </lineage>
</organism>
<evidence type="ECO:0000313" key="2">
    <source>
        <dbReference type="Proteomes" id="UP001595640"/>
    </source>
</evidence>